<accession>A0A7S2D9P8</accession>
<proteinExistence type="predicted"/>
<protein>
    <submittedName>
        <fullName evidence="1">Uncharacterized protein</fullName>
    </submittedName>
</protein>
<sequence>MAQLSTGIDMHVYMYVSAHVHQHTARRGVALTVHATVCTDCAQASFLPAAKAAASAATDLLADENMTLVLSLNSPEDALTARLASHELRRHASDDELWRAFFGELLSTFPAVSSWPLRGATETCVCWYFRCRAYGRWAQGVGEAYHNITTTTNFPTSTCSAHCMAVPCSSPFCRTNRSRSQSRIRRAR</sequence>
<organism evidence="1">
    <name type="scientific">Haptolina brevifila</name>
    <dbReference type="NCBI Taxonomy" id="156173"/>
    <lineage>
        <taxon>Eukaryota</taxon>
        <taxon>Haptista</taxon>
        <taxon>Haptophyta</taxon>
        <taxon>Prymnesiophyceae</taxon>
        <taxon>Prymnesiales</taxon>
        <taxon>Prymnesiaceae</taxon>
        <taxon>Haptolina</taxon>
    </lineage>
</organism>
<dbReference type="EMBL" id="HBGU01027464">
    <property type="protein sequence ID" value="CAD9447623.1"/>
    <property type="molecule type" value="Transcribed_RNA"/>
</dbReference>
<gene>
    <name evidence="1" type="ORF">CBRE1094_LOCUS14908</name>
</gene>
<dbReference type="AlphaFoldDB" id="A0A7S2D9P8"/>
<dbReference type="InterPro" id="IPR036047">
    <property type="entry name" value="F-box-like_dom_sf"/>
</dbReference>
<reference evidence="1" key="1">
    <citation type="submission" date="2021-01" db="EMBL/GenBank/DDBJ databases">
        <authorList>
            <person name="Corre E."/>
            <person name="Pelletier E."/>
            <person name="Niang G."/>
            <person name="Scheremetjew M."/>
            <person name="Finn R."/>
            <person name="Kale V."/>
            <person name="Holt S."/>
            <person name="Cochrane G."/>
            <person name="Meng A."/>
            <person name="Brown T."/>
            <person name="Cohen L."/>
        </authorList>
    </citation>
    <scope>NUCLEOTIDE SEQUENCE</scope>
    <source>
        <strain evidence="1">UTEX LB 985</strain>
    </source>
</reference>
<evidence type="ECO:0000313" key="1">
    <source>
        <dbReference type="EMBL" id="CAD9447623.1"/>
    </source>
</evidence>
<dbReference type="SUPFAM" id="SSF81383">
    <property type="entry name" value="F-box domain"/>
    <property type="match status" value="1"/>
</dbReference>
<name>A0A7S2D9P8_9EUKA</name>